<dbReference type="InParanoid" id="C4JXG1"/>
<proteinExistence type="predicted"/>
<evidence type="ECO:0000313" key="3">
    <source>
        <dbReference type="Proteomes" id="UP000002058"/>
    </source>
</evidence>
<dbReference type="VEuPathDB" id="FungiDB:UREG_06334"/>
<reference evidence="3" key="1">
    <citation type="journal article" date="2009" name="Genome Res.">
        <title>Comparative genomic analyses of the human fungal pathogens Coccidioides and their relatives.</title>
        <authorList>
            <person name="Sharpton T.J."/>
            <person name="Stajich J.E."/>
            <person name="Rounsley S.D."/>
            <person name="Gardner M.J."/>
            <person name="Wortman J.R."/>
            <person name="Jordar V.S."/>
            <person name="Maiti R."/>
            <person name="Kodira C.D."/>
            <person name="Neafsey D.E."/>
            <person name="Zeng Q."/>
            <person name="Hung C.-Y."/>
            <person name="McMahan C."/>
            <person name="Muszewska A."/>
            <person name="Grynberg M."/>
            <person name="Mandel M.A."/>
            <person name="Kellner E.M."/>
            <person name="Barker B.M."/>
            <person name="Galgiani J.N."/>
            <person name="Orbach M.J."/>
            <person name="Kirkland T.N."/>
            <person name="Cole G.T."/>
            <person name="Henn M.R."/>
            <person name="Birren B.W."/>
            <person name="Taylor J.W."/>
        </authorList>
    </citation>
    <scope>NUCLEOTIDE SEQUENCE [LARGE SCALE GENOMIC DNA]</scope>
    <source>
        <strain evidence="3">UAMH 1704</strain>
    </source>
</reference>
<feature type="region of interest" description="Disordered" evidence="1">
    <location>
        <begin position="104"/>
        <end position="129"/>
    </location>
</feature>
<dbReference type="RefSeq" id="XP_002583367.1">
    <property type="nucleotide sequence ID" value="XM_002583321.1"/>
</dbReference>
<gene>
    <name evidence="2" type="ORF">UREG_06334</name>
</gene>
<dbReference type="HOGENOM" id="CLU_1490080_0_0_1"/>
<feature type="compositionally biased region" description="Basic and acidic residues" evidence="1">
    <location>
        <begin position="104"/>
        <end position="119"/>
    </location>
</feature>
<dbReference type="GeneID" id="8442202"/>
<sequence>MAKEDKGAAVVPPPIGRGVLGHESVHAGWISRASMVERETNASISGVSYELYLDDCRRFRIVDGISPIEDCQGRYQSTEVISLVKSVILAALIAQGRGVRGLHAEIRSSGSSKRDREPGSETSFPMAHVRTEEQPVWPARHFEPSNVPLVRVLCVEPVSRAKRCGFNPAAHKDGMLSDNGL</sequence>
<dbReference type="AlphaFoldDB" id="C4JXG1"/>
<keyword evidence="3" id="KW-1185">Reference proteome</keyword>
<evidence type="ECO:0000256" key="1">
    <source>
        <dbReference type="SAM" id="MobiDB-lite"/>
    </source>
</evidence>
<accession>C4JXG1</accession>
<evidence type="ECO:0000313" key="2">
    <source>
        <dbReference type="EMBL" id="EEP81469.1"/>
    </source>
</evidence>
<dbReference type="KEGG" id="ure:UREG_06334"/>
<protein>
    <submittedName>
        <fullName evidence="2">Uncharacterized protein</fullName>
    </submittedName>
</protein>
<organism evidence="2 3">
    <name type="scientific">Uncinocarpus reesii (strain UAMH 1704)</name>
    <dbReference type="NCBI Taxonomy" id="336963"/>
    <lineage>
        <taxon>Eukaryota</taxon>
        <taxon>Fungi</taxon>
        <taxon>Dikarya</taxon>
        <taxon>Ascomycota</taxon>
        <taxon>Pezizomycotina</taxon>
        <taxon>Eurotiomycetes</taxon>
        <taxon>Eurotiomycetidae</taxon>
        <taxon>Onygenales</taxon>
        <taxon>Onygenaceae</taxon>
        <taxon>Uncinocarpus</taxon>
    </lineage>
</organism>
<dbReference type="EMBL" id="CH476618">
    <property type="protein sequence ID" value="EEP81469.1"/>
    <property type="molecule type" value="Genomic_DNA"/>
</dbReference>
<dbReference type="Proteomes" id="UP000002058">
    <property type="component" value="Unassembled WGS sequence"/>
</dbReference>
<name>C4JXG1_UNCRE</name>